<proteinExistence type="predicted"/>
<name>A0AA35TGM3_GEOBA</name>
<accession>A0AA35TGM3</accession>
<evidence type="ECO:0000313" key="2">
    <source>
        <dbReference type="Proteomes" id="UP001174909"/>
    </source>
</evidence>
<dbReference type="AlphaFoldDB" id="A0AA35TGM3"/>
<protein>
    <recommendedName>
        <fullName evidence="3">Calx-beta domain-containing protein</fullName>
    </recommendedName>
</protein>
<sequence length="242" mass="26759">MGLGFFINSETIAQGSRATAVSDFSNQPITVEVPANSQTFRVPQFLTIVDDDIDEDEQSFAVVAEIGPDVPESISCFQRNVGETGCHGRRGATEIRITDNDPMIIGFTERILTVAEDEVPGVDSFPLQINVASARTAEREHPMEFRLQEASTNATIETHIPSSPVFDATFGLRENSDDPIEEHRNLEPGLLTVQPPLLTAIRNDFIPENKECYTIRIFPVDVLVAVSCLHAMKIAKCRQLFL</sequence>
<organism evidence="1 2">
    <name type="scientific">Geodia barretti</name>
    <name type="common">Barrett's horny sponge</name>
    <dbReference type="NCBI Taxonomy" id="519541"/>
    <lineage>
        <taxon>Eukaryota</taxon>
        <taxon>Metazoa</taxon>
        <taxon>Porifera</taxon>
        <taxon>Demospongiae</taxon>
        <taxon>Heteroscleromorpha</taxon>
        <taxon>Tetractinellida</taxon>
        <taxon>Astrophorina</taxon>
        <taxon>Geodiidae</taxon>
        <taxon>Geodia</taxon>
    </lineage>
</organism>
<reference evidence="1" key="1">
    <citation type="submission" date="2023-03" db="EMBL/GenBank/DDBJ databases">
        <authorList>
            <person name="Steffen K."/>
            <person name="Cardenas P."/>
        </authorList>
    </citation>
    <scope>NUCLEOTIDE SEQUENCE</scope>
</reference>
<comment type="caution">
    <text evidence="1">The sequence shown here is derived from an EMBL/GenBank/DDBJ whole genome shotgun (WGS) entry which is preliminary data.</text>
</comment>
<dbReference type="Proteomes" id="UP001174909">
    <property type="component" value="Unassembled WGS sequence"/>
</dbReference>
<keyword evidence="2" id="KW-1185">Reference proteome</keyword>
<evidence type="ECO:0008006" key="3">
    <source>
        <dbReference type="Google" id="ProtNLM"/>
    </source>
</evidence>
<evidence type="ECO:0000313" key="1">
    <source>
        <dbReference type="EMBL" id="CAI8047960.1"/>
    </source>
</evidence>
<gene>
    <name evidence="1" type="ORF">GBAR_LOCUS26512</name>
</gene>
<dbReference type="EMBL" id="CASHTH010003686">
    <property type="protein sequence ID" value="CAI8047960.1"/>
    <property type="molecule type" value="Genomic_DNA"/>
</dbReference>